<evidence type="ECO:0000256" key="6">
    <source>
        <dbReference type="ARBA" id="ARBA00022763"/>
    </source>
</evidence>
<evidence type="ECO:0000256" key="8">
    <source>
        <dbReference type="ARBA" id="ARBA00049348"/>
    </source>
</evidence>
<comment type="caution">
    <text evidence="12">The sequence shown here is derived from an EMBL/GenBank/DDBJ whole genome shotgun (WGS) entry which is preliminary data.</text>
</comment>
<dbReference type="PANTHER" id="PTHR10815:SF5">
    <property type="entry name" value="METHYLATED-DNA--PROTEIN-CYSTEINE METHYLTRANSFERASE"/>
    <property type="match status" value="1"/>
</dbReference>
<dbReference type="InterPro" id="IPR023546">
    <property type="entry name" value="MGMT"/>
</dbReference>
<name>A0A7V7NPZ5_9VIBR</name>
<dbReference type="InterPro" id="IPR008332">
    <property type="entry name" value="MethylG_MeTrfase_N"/>
</dbReference>
<proteinExistence type="inferred from homology"/>
<dbReference type="HAMAP" id="MF_00772">
    <property type="entry name" value="OGT"/>
    <property type="match status" value="1"/>
</dbReference>
<evidence type="ECO:0000259" key="11">
    <source>
        <dbReference type="Pfam" id="PF02870"/>
    </source>
</evidence>
<sequence length="160" mass="17468">MANRFTYYDSPLGTVTLQANEQGLLGVWFETHTTKPEDLGTQEDSFPIFQSVKDQLDRYFAGEAVQFDVPIAAKGTPFQQSVWHALTTIPYGETWSYAQLADAIGNPKAVRAVGLANGKNPVSVIIPCHRVIGKNGKLTGYAGGVERKQRLLAIEGIGQE</sequence>
<dbReference type="SUPFAM" id="SSF53155">
    <property type="entry name" value="Methylated DNA-protein cysteine methyltransferase domain"/>
    <property type="match status" value="1"/>
</dbReference>
<keyword evidence="4 9" id="KW-0489">Methyltransferase</keyword>
<keyword evidence="3 9" id="KW-0963">Cytoplasm</keyword>
<feature type="domain" description="Methylguanine DNA methyltransferase ribonuclease-like" evidence="11">
    <location>
        <begin position="4"/>
        <end position="72"/>
    </location>
</feature>
<dbReference type="InterPro" id="IPR001497">
    <property type="entry name" value="MethylDNA_cys_MeTrfase_AS"/>
</dbReference>
<dbReference type="EC" id="2.1.1.63" evidence="9"/>
<evidence type="ECO:0000256" key="9">
    <source>
        <dbReference type="HAMAP-Rule" id="MF_00772"/>
    </source>
</evidence>
<dbReference type="NCBIfam" id="TIGR00589">
    <property type="entry name" value="ogt"/>
    <property type="match status" value="1"/>
</dbReference>
<comment type="miscellaneous">
    <text evidence="9">This enzyme catalyzes only one turnover and therefore is not strictly catalytic. According to one definition, an enzyme is a biocatalyst that acts repeatedly and over many reaction cycles.</text>
</comment>
<dbReference type="Proteomes" id="UP000423756">
    <property type="component" value="Unassembled WGS sequence"/>
</dbReference>
<feature type="active site" description="Nucleophile; methyl group acceptor" evidence="9">
    <location>
        <position position="128"/>
    </location>
</feature>
<evidence type="ECO:0000256" key="7">
    <source>
        <dbReference type="ARBA" id="ARBA00023204"/>
    </source>
</evidence>
<dbReference type="Pfam" id="PF02870">
    <property type="entry name" value="Methyltransf_1N"/>
    <property type="match status" value="1"/>
</dbReference>
<dbReference type="InterPro" id="IPR014048">
    <property type="entry name" value="MethylDNA_cys_MeTrfase_DNA-bd"/>
</dbReference>
<comment type="catalytic activity">
    <reaction evidence="1 9">
        <text>a 4-O-methyl-thymidine in DNA + L-cysteinyl-[protein] = a thymidine in DNA + S-methyl-L-cysteinyl-[protein]</text>
        <dbReference type="Rhea" id="RHEA:53428"/>
        <dbReference type="Rhea" id="RHEA-COMP:10131"/>
        <dbReference type="Rhea" id="RHEA-COMP:10132"/>
        <dbReference type="Rhea" id="RHEA-COMP:13555"/>
        <dbReference type="Rhea" id="RHEA-COMP:13556"/>
        <dbReference type="ChEBI" id="CHEBI:29950"/>
        <dbReference type="ChEBI" id="CHEBI:82612"/>
        <dbReference type="ChEBI" id="CHEBI:137386"/>
        <dbReference type="ChEBI" id="CHEBI:137387"/>
        <dbReference type="EC" id="2.1.1.63"/>
    </reaction>
</comment>
<dbReference type="FunFam" id="1.10.10.10:FF:000214">
    <property type="entry name" value="Methylated-DNA--protein-cysteine methyltransferase"/>
    <property type="match status" value="1"/>
</dbReference>
<dbReference type="EMBL" id="VZPX01000068">
    <property type="protein sequence ID" value="KAB0470296.1"/>
    <property type="molecule type" value="Genomic_DNA"/>
</dbReference>
<feature type="domain" description="Methylated-DNA-[protein]-cysteine S-methyltransferase DNA binding" evidence="10">
    <location>
        <begin position="77"/>
        <end position="157"/>
    </location>
</feature>
<dbReference type="SUPFAM" id="SSF46767">
    <property type="entry name" value="Methylated DNA-protein cysteine methyltransferase, C-terminal domain"/>
    <property type="match status" value="1"/>
</dbReference>
<dbReference type="Gene3D" id="3.30.160.70">
    <property type="entry name" value="Methylated DNA-protein cysteine methyltransferase domain"/>
    <property type="match status" value="1"/>
</dbReference>
<evidence type="ECO:0000256" key="2">
    <source>
        <dbReference type="ARBA" id="ARBA00008711"/>
    </source>
</evidence>
<dbReference type="InterPro" id="IPR036217">
    <property type="entry name" value="MethylDNA_cys_MeTrfase_DNAb"/>
</dbReference>
<dbReference type="GO" id="GO:0003908">
    <property type="term" value="F:methylated-DNA-[protein]-cysteine S-methyltransferase activity"/>
    <property type="evidence" value="ECO:0007669"/>
    <property type="project" value="UniProtKB-UniRule"/>
</dbReference>
<dbReference type="PANTHER" id="PTHR10815">
    <property type="entry name" value="METHYLATED-DNA--PROTEIN-CYSTEINE METHYLTRANSFERASE"/>
    <property type="match status" value="1"/>
</dbReference>
<keyword evidence="7 9" id="KW-0234">DNA repair</keyword>
<comment type="catalytic activity">
    <reaction evidence="8 9">
        <text>a 6-O-methyl-2'-deoxyguanosine in DNA + L-cysteinyl-[protein] = S-methyl-L-cysteinyl-[protein] + a 2'-deoxyguanosine in DNA</text>
        <dbReference type="Rhea" id="RHEA:24000"/>
        <dbReference type="Rhea" id="RHEA-COMP:10131"/>
        <dbReference type="Rhea" id="RHEA-COMP:10132"/>
        <dbReference type="Rhea" id="RHEA-COMP:11367"/>
        <dbReference type="Rhea" id="RHEA-COMP:11368"/>
        <dbReference type="ChEBI" id="CHEBI:29950"/>
        <dbReference type="ChEBI" id="CHEBI:82612"/>
        <dbReference type="ChEBI" id="CHEBI:85445"/>
        <dbReference type="ChEBI" id="CHEBI:85448"/>
        <dbReference type="EC" id="2.1.1.63"/>
    </reaction>
</comment>
<evidence type="ECO:0000256" key="1">
    <source>
        <dbReference type="ARBA" id="ARBA00001286"/>
    </source>
</evidence>
<evidence type="ECO:0000256" key="4">
    <source>
        <dbReference type="ARBA" id="ARBA00022603"/>
    </source>
</evidence>
<keyword evidence="6 9" id="KW-0227">DNA damage</keyword>
<evidence type="ECO:0000313" key="12">
    <source>
        <dbReference type="EMBL" id="KAB0470296.1"/>
    </source>
</evidence>
<reference evidence="12 13" key="1">
    <citation type="submission" date="2019-09" db="EMBL/GenBank/DDBJ databases">
        <title>Draft genome sequences of 48 bacterial type strains from the CCUG.</title>
        <authorList>
            <person name="Tunovic T."/>
            <person name="Pineiro-Iglesias B."/>
            <person name="Unosson C."/>
            <person name="Inganas E."/>
            <person name="Ohlen M."/>
            <person name="Cardew S."/>
            <person name="Jensie-Markopoulos S."/>
            <person name="Salva-Serra F."/>
            <person name="Jaen-Luchoro D."/>
            <person name="Karlsson R."/>
            <person name="Svensson-Stadler L."/>
            <person name="Chun J."/>
            <person name="Moore E."/>
        </authorList>
    </citation>
    <scope>NUCLEOTIDE SEQUENCE [LARGE SCALE GENOMIC DNA]</scope>
    <source>
        <strain evidence="12 13">CCUG 48643</strain>
    </source>
</reference>
<dbReference type="GO" id="GO:0032259">
    <property type="term" value="P:methylation"/>
    <property type="evidence" value="ECO:0007669"/>
    <property type="project" value="UniProtKB-KW"/>
</dbReference>
<evidence type="ECO:0000256" key="5">
    <source>
        <dbReference type="ARBA" id="ARBA00022679"/>
    </source>
</evidence>
<comment type="subcellular location">
    <subcellularLocation>
        <location evidence="9">Cytoplasm</location>
    </subcellularLocation>
</comment>
<comment type="function">
    <text evidence="9">Involved in the cellular defense against the biological effects of O6-methylguanine (O6-MeG) and O4-methylthymine (O4-MeT) in DNA. Repairs the methylated nucleobase in DNA by stoichiometrically transferring the methyl group to a cysteine residue in the enzyme. This is a suicide reaction: the enzyme is irreversibly inactivated.</text>
</comment>
<dbReference type="GeneID" id="77344130"/>
<keyword evidence="5 9" id="KW-0808">Transferase</keyword>
<gene>
    <name evidence="12" type="ORF">F7Q91_22365</name>
</gene>
<dbReference type="InterPro" id="IPR036631">
    <property type="entry name" value="MGMT_N_sf"/>
</dbReference>
<evidence type="ECO:0000256" key="3">
    <source>
        <dbReference type="ARBA" id="ARBA00022490"/>
    </source>
</evidence>
<dbReference type="GO" id="GO:0006307">
    <property type="term" value="P:DNA alkylation repair"/>
    <property type="evidence" value="ECO:0007669"/>
    <property type="project" value="UniProtKB-UniRule"/>
</dbReference>
<dbReference type="Gene3D" id="1.10.10.10">
    <property type="entry name" value="Winged helix-like DNA-binding domain superfamily/Winged helix DNA-binding domain"/>
    <property type="match status" value="1"/>
</dbReference>
<comment type="similarity">
    <text evidence="2 9">Belongs to the MGMT family.</text>
</comment>
<protein>
    <recommendedName>
        <fullName evidence="9">Methylated-DNA--protein-cysteine methyltransferase</fullName>
        <ecNumber evidence="9">2.1.1.63</ecNumber>
    </recommendedName>
    <alternativeName>
        <fullName evidence="9">6-O-methylguanine-DNA methyltransferase</fullName>
        <shortName evidence="9">MGMT</shortName>
    </alternativeName>
    <alternativeName>
        <fullName evidence="9">O-6-methylguanine-DNA-alkyltransferase</fullName>
    </alternativeName>
</protein>
<evidence type="ECO:0000259" key="10">
    <source>
        <dbReference type="Pfam" id="PF01035"/>
    </source>
</evidence>
<accession>A0A7V7NPZ5</accession>
<dbReference type="InterPro" id="IPR036388">
    <property type="entry name" value="WH-like_DNA-bd_sf"/>
</dbReference>
<dbReference type="CDD" id="cd06445">
    <property type="entry name" value="ATase"/>
    <property type="match status" value="1"/>
</dbReference>
<dbReference type="Pfam" id="PF01035">
    <property type="entry name" value="DNA_binding_1"/>
    <property type="match status" value="1"/>
</dbReference>
<dbReference type="GO" id="GO:0005737">
    <property type="term" value="C:cytoplasm"/>
    <property type="evidence" value="ECO:0007669"/>
    <property type="project" value="UniProtKB-SubCell"/>
</dbReference>
<dbReference type="AlphaFoldDB" id="A0A7V7NPZ5"/>
<dbReference type="RefSeq" id="WP_102425403.1">
    <property type="nucleotide sequence ID" value="NZ_AP025466.1"/>
</dbReference>
<organism evidence="12 13">
    <name type="scientific">Vibrio chagasii</name>
    <dbReference type="NCBI Taxonomy" id="170679"/>
    <lineage>
        <taxon>Bacteria</taxon>
        <taxon>Pseudomonadati</taxon>
        <taxon>Pseudomonadota</taxon>
        <taxon>Gammaproteobacteria</taxon>
        <taxon>Vibrionales</taxon>
        <taxon>Vibrionaceae</taxon>
        <taxon>Vibrio</taxon>
    </lineage>
</organism>
<dbReference type="PROSITE" id="PS00374">
    <property type="entry name" value="MGMT"/>
    <property type="match status" value="1"/>
</dbReference>
<evidence type="ECO:0000313" key="13">
    <source>
        <dbReference type="Proteomes" id="UP000423756"/>
    </source>
</evidence>